<evidence type="ECO:0000256" key="2">
    <source>
        <dbReference type="ARBA" id="ARBA00022692"/>
    </source>
</evidence>
<protein>
    <submittedName>
        <fullName evidence="6">Formate hydrogenlyase subunit 4</fullName>
    </submittedName>
</protein>
<proteinExistence type="predicted"/>
<evidence type="ECO:0000256" key="3">
    <source>
        <dbReference type="ARBA" id="ARBA00022989"/>
    </source>
</evidence>
<dbReference type="EMBL" id="CP007452">
    <property type="protein sequence ID" value="AHM55985.1"/>
    <property type="molecule type" value="Genomic_DNA"/>
</dbReference>
<dbReference type="PANTHER" id="PTHR43359">
    <property type="entry name" value="FORMATE HYDROGENLYASE SUBUNIT 4"/>
    <property type="match status" value="1"/>
</dbReference>
<accession>W8T544</accession>
<dbReference type="STRING" id="1286171.EAL2_c06840"/>
<evidence type="ECO:0000256" key="1">
    <source>
        <dbReference type="ARBA" id="ARBA00004141"/>
    </source>
</evidence>
<keyword evidence="6" id="KW-0456">Lyase</keyword>
<comment type="subcellular location">
    <subcellularLocation>
        <location evidence="1">Membrane</location>
        <topology evidence="1">Multi-pass membrane protein</topology>
    </subcellularLocation>
</comment>
<evidence type="ECO:0000256" key="5">
    <source>
        <dbReference type="SAM" id="Phobius"/>
    </source>
</evidence>
<evidence type="ECO:0000313" key="7">
    <source>
        <dbReference type="Proteomes" id="UP000019591"/>
    </source>
</evidence>
<dbReference type="InterPro" id="IPR001694">
    <property type="entry name" value="NADH_UbQ_OxRdtase_su1/FPO"/>
</dbReference>
<dbReference type="Pfam" id="PF00146">
    <property type="entry name" value="NADHdh"/>
    <property type="match status" value="1"/>
</dbReference>
<organism evidence="6 7">
    <name type="scientific">Peptoclostridium acidaminophilum DSM 3953</name>
    <dbReference type="NCBI Taxonomy" id="1286171"/>
    <lineage>
        <taxon>Bacteria</taxon>
        <taxon>Bacillati</taxon>
        <taxon>Bacillota</taxon>
        <taxon>Clostridia</taxon>
        <taxon>Peptostreptococcales</taxon>
        <taxon>Peptoclostridiaceae</taxon>
        <taxon>Peptoclostridium</taxon>
    </lineage>
</organism>
<feature type="transmembrane region" description="Helical" evidence="5">
    <location>
        <begin position="63"/>
        <end position="86"/>
    </location>
</feature>
<dbReference type="InterPro" id="IPR052561">
    <property type="entry name" value="ComplexI_Subunit1"/>
</dbReference>
<dbReference type="AlphaFoldDB" id="W8T544"/>
<dbReference type="KEGG" id="eac:EAL2_c06840"/>
<dbReference type="PANTHER" id="PTHR43359:SF1">
    <property type="entry name" value="FORMATE HYDROGENLYASE SUBUNIT 4-RELATED"/>
    <property type="match status" value="1"/>
</dbReference>
<name>W8T544_PEPAC</name>
<keyword evidence="4 5" id="KW-0472">Membrane</keyword>
<feature type="transmembrane region" description="Helical" evidence="5">
    <location>
        <begin position="6"/>
        <end position="26"/>
    </location>
</feature>
<evidence type="ECO:0000313" key="6">
    <source>
        <dbReference type="EMBL" id="AHM55985.1"/>
    </source>
</evidence>
<keyword evidence="7" id="KW-1185">Reference proteome</keyword>
<dbReference type="Proteomes" id="UP000019591">
    <property type="component" value="Chromosome"/>
</dbReference>
<dbReference type="GO" id="GO:0016829">
    <property type="term" value="F:lyase activity"/>
    <property type="evidence" value="ECO:0007669"/>
    <property type="project" value="UniProtKB-KW"/>
</dbReference>
<keyword evidence="3 5" id="KW-1133">Transmembrane helix</keyword>
<keyword evidence="2 5" id="KW-0812">Transmembrane</keyword>
<feature type="transmembrane region" description="Helical" evidence="5">
    <location>
        <begin position="293"/>
        <end position="312"/>
    </location>
</feature>
<dbReference type="eggNOG" id="COG0650">
    <property type="taxonomic scope" value="Bacteria"/>
</dbReference>
<evidence type="ECO:0000256" key="4">
    <source>
        <dbReference type="ARBA" id="ARBA00023136"/>
    </source>
</evidence>
<dbReference type="RefSeq" id="WP_025435027.1">
    <property type="nucleotide sequence ID" value="NZ_CP007452.1"/>
</dbReference>
<sequence>MADLSYYAIQMALFILVAPLVGGIINKIKAFTQKRKGAPIYQIYLDIIKLFTKDMVVSNQTSWVFNATPYIMFASSAAACAFVPILPGLAAKPLAGDVFIVIYILALGKFFMAISGFDAGSTFGGMGSSREMMIGALFEPSLIVAVLTLGFAAKSTSLSEIMLHSAKLGPAIVQPSYMLLLFSIVLVLIAESSRIPVDDPATHLELTMVHEAMILEYSGRHLALMELGAFIKQLIFITIIANVFIPAGTAVYAGLGFAGAMASLFVYIAKVAVISVVVALIEAGTVKLRFFSIPNLAALSFIASFVGFLQHFTGGGI</sequence>
<feature type="transmembrane region" description="Helical" evidence="5">
    <location>
        <begin position="261"/>
        <end position="281"/>
    </location>
</feature>
<dbReference type="HOGENOM" id="CLU_015134_2_0_9"/>
<feature type="transmembrane region" description="Helical" evidence="5">
    <location>
        <begin position="234"/>
        <end position="255"/>
    </location>
</feature>
<reference evidence="6 7" key="1">
    <citation type="journal article" date="2014" name="Genome Announc.">
        <title>Complete Genome Sequence of Amino Acid-Utilizing Eubacterium acidaminophilum al-2 (DSM 3953).</title>
        <authorList>
            <person name="Poehlein A."/>
            <person name="Andreesen J.R."/>
            <person name="Daniel R."/>
        </authorList>
    </citation>
    <scope>NUCLEOTIDE SEQUENCE [LARGE SCALE GENOMIC DNA]</scope>
    <source>
        <strain evidence="6 7">DSM 3953</strain>
    </source>
</reference>
<feature type="transmembrane region" description="Helical" evidence="5">
    <location>
        <begin position="172"/>
        <end position="190"/>
    </location>
</feature>
<dbReference type="GO" id="GO:0005886">
    <property type="term" value="C:plasma membrane"/>
    <property type="evidence" value="ECO:0007669"/>
    <property type="project" value="TreeGrafter"/>
</dbReference>
<feature type="transmembrane region" description="Helical" evidence="5">
    <location>
        <begin position="98"/>
        <end position="120"/>
    </location>
</feature>
<feature type="transmembrane region" description="Helical" evidence="5">
    <location>
        <begin position="132"/>
        <end position="152"/>
    </location>
</feature>
<gene>
    <name evidence="6" type="primary">hycD</name>
    <name evidence="6" type="ORF">EAL2_c06840</name>
</gene>
<dbReference type="PATRIC" id="fig|1286171.3.peg.630"/>